<evidence type="ECO:0000259" key="4">
    <source>
        <dbReference type="PROSITE" id="PS01031"/>
    </source>
</evidence>
<gene>
    <name evidence="5" type="ORF">D7V88_11620</name>
</gene>
<dbReference type="Pfam" id="PF00011">
    <property type="entry name" value="HSP20"/>
    <property type="match status" value="1"/>
</dbReference>
<name>A0A3A8JHT1_9BACT</name>
<dbReference type="RefSeq" id="WP_120540693.1">
    <property type="nucleotide sequence ID" value="NZ_RAVZ01000061.1"/>
</dbReference>
<keyword evidence="6" id="KW-1185">Reference proteome</keyword>
<evidence type="ECO:0000256" key="2">
    <source>
        <dbReference type="RuleBase" id="RU003616"/>
    </source>
</evidence>
<protein>
    <submittedName>
        <fullName evidence="5">Hsp20/alpha crystallin family protein</fullName>
    </submittedName>
</protein>
<dbReference type="CDD" id="cd06464">
    <property type="entry name" value="ACD_sHsps-like"/>
    <property type="match status" value="1"/>
</dbReference>
<dbReference type="PANTHER" id="PTHR11527">
    <property type="entry name" value="HEAT-SHOCK PROTEIN 20 FAMILY MEMBER"/>
    <property type="match status" value="1"/>
</dbReference>
<dbReference type="InterPro" id="IPR002068">
    <property type="entry name" value="A-crystallin/Hsp20_dom"/>
</dbReference>
<dbReference type="EMBL" id="RAVZ01000061">
    <property type="protein sequence ID" value="RKG90031.1"/>
    <property type="molecule type" value="Genomic_DNA"/>
</dbReference>
<feature type="region of interest" description="Disordered" evidence="3">
    <location>
        <begin position="1"/>
        <end position="54"/>
    </location>
</feature>
<dbReference type="Proteomes" id="UP000268094">
    <property type="component" value="Unassembled WGS sequence"/>
</dbReference>
<dbReference type="Gene3D" id="2.60.40.790">
    <property type="match status" value="1"/>
</dbReference>
<dbReference type="SUPFAM" id="SSF49764">
    <property type="entry name" value="HSP20-like chaperones"/>
    <property type="match status" value="1"/>
</dbReference>
<sequence length="218" mass="23799">MATDNTKAGGPEASSTSTAVKKGSGASRQLDAPEDTGGASARGSGISRRESQAPIVSRGSFAQGSFGLFRRMMEDMDQLFADYGLGRGLRSGGDVEFGPWSPRVDILERDGNLLVRADLPGMKQEDIRVEVLDDLLILEGERSFEQEEEQGDIWRMERGFGLFQRTLPLPEGIDADTVQARFENGVLEISMKLPQVQAQGRRIEVKGSSRGTPKKPMH</sequence>
<evidence type="ECO:0000256" key="3">
    <source>
        <dbReference type="SAM" id="MobiDB-lite"/>
    </source>
</evidence>
<evidence type="ECO:0000313" key="5">
    <source>
        <dbReference type="EMBL" id="RKG90031.1"/>
    </source>
</evidence>
<organism evidence="5 6">
    <name type="scientific">Corallococcus terminator</name>
    <dbReference type="NCBI Taxonomy" id="2316733"/>
    <lineage>
        <taxon>Bacteria</taxon>
        <taxon>Pseudomonadati</taxon>
        <taxon>Myxococcota</taxon>
        <taxon>Myxococcia</taxon>
        <taxon>Myxococcales</taxon>
        <taxon>Cystobacterineae</taxon>
        <taxon>Myxococcaceae</taxon>
        <taxon>Corallococcus</taxon>
    </lineage>
</organism>
<dbReference type="AlphaFoldDB" id="A0A3A8JHT1"/>
<dbReference type="InterPro" id="IPR008978">
    <property type="entry name" value="HSP20-like_chaperone"/>
</dbReference>
<accession>A0A3A8JHT1</accession>
<comment type="similarity">
    <text evidence="1 2">Belongs to the small heat shock protein (HSP20) family.</text>
</comment>
<proteinExistence type="inferred from homology"/>
<evidence type="ECO:0000256" key="1">
    <source>
        <dbReference type="PROSITE-ProRule" id="PRU00285"/>
    </source>
</evidence>
<feature type="compositionally biased region" description="Low complexity" evidence="3">
    <location>
        <begin position="37"/>
        <end position="46"/>
    </location>
</feature>
<reference evidence="6" key="1">
    <citation type="submission" date="2018-09" db="EMBL/GenBank/DDBJ databases">
        <authorList>
            <person name="Livingstone P.G."/>
            <person name="Whitworth D.E."/>
        </authorList>
    </citation>
    <scope>NUCLEOTIDE SEQUENCE [LARGE SCALE GENOMIC DNA]</scope>
    <source>
        <strain evidence="6">CA054A</strain>
    </source>
</reference>
<feature type="domain" description="SHSP" evidence="4">
    <location>
        <begin position="95"/>
        <end position="208"/>
    </location>
</feature>
<evidence type="ECO:0000313" key="6">
    <source>
        <dbReference type="Proteomes" id="UP000268094"/>
    </source>
</evidence>
<dbReference type="InterPro" id="IPR031107">
    <property type="entry name" value="Small_HSP"/>
</dbReference>
<dbReference type="OrthoDB" id="9811615at2"/>
<dbReference type="PROSITE" id="PS01031">
    <property type="entry name" value="SHSP"/>
    <property type="match status" value="1"/>
</dbReference>
<comment type="caution">
    <text evidence="5">The sequence shown here is derived from an EMBL/GenBank/DDBJ whole genome shotgun (WGS) entry which is preliminary data.</text>
</comment>